<proteinExistence type="predicted"/>
<dbReference type="InterPro" id="IPR000642">
    <property type="entry name" value="Peptidase_M41"/>
</dbReference>
<dbReference type="KEGG" id="cdes:C0J27_02425"/>
<dbReference type="AlphaFoldDB" id="A0A345ZBC3"/>
<dbReference type="InterPro" id="IPR037219">
    <property type="entry name" value="Peptidase_M41-like"/>
</dbReference>
<protein>
    <recommendedName>
        <fullName evidence="1">Peptidase M41 domain-containing protein</fullName>
    </recommendedName>
</protein>
<dbReference type="EMBL" id="CP025544">
    <property type="protein sequence ID" value="AXK60590.1"/>
    <property type="molecule type" value="Genomic_DNA"/>
</dbReference>
<keyword evidence="3" id="KW-1185">Reference proteome</keyword>
<evidence type="ECO:0000313" key="2">
    <source>
        <dbReference type="EMBL" id="AXK60590.1"/>
    </source>
</evidence>
<reference evidence="2 3" key="1">
    <citation type="submission" date="2017-12" db="EMBL/GenBank/DDBJ databases">
        <title>Chromulinavorax destructans is a abundant pathogen of dominant heterotrophic picoflagllates.</title>
        <authorList>
            <person name="Deeg C.M."/>
            <person name="Zimmer M."/>
            <person name="Suttle C.A."/>
        </authorList>
    </citation>
    <scope>NUCLEOTIDE SEQUENCE [LARGE SCALE GENOMIC DNA]</scope>
    <source>
        <strain evidence="2 3">SeV1</strain>
    </source>
</reference>
<dbReference type="GO" id="GO:0004222">
    <property type="term" value="F:metalloendopeptidase activity"/>
    <property type="evidence" value="ECO:0007669"/>
    <property type="project" value="InterPro"/>
</dbReference>
<dbReference type="GO" id="GO:0005524">
    <property type="term" value="F:ATP binding"/>
    <property type="evidence" value="ECO:0007669"/>
    <property type="project" value="InterPro"/>
</dbReference>
<dbReference type="OrthoDB" id="6064590at2"/>
<dbReference type="Proteomes" id="UP000254834">
    <property type="component" value="Chromosome"/>
</dbReference>
<evidence type="ECO:0000259" key="1">
    <source>
        <dbReference type="Pfam" id="PF01434"/>
    </source>
</evidence>
<sequence>MKIYQCFIILLLIRFFGYPCDQVQAGAFNKVAFSACAYLGVIGTLQLTDNMKTDVYTVSHSVTNYHKNTSKKTSPVAEQRFFNPLLQNDINCSIIRVQTAKLIDKGIFFDNRKKRIDKVFEKAQSITPCLIMSDTMNDGATLESEQILLQNYFLQKIQHLQESGHIIFLDERLVDAFNVSNDDKNQMYLLKNEADLSDDDTKKYLENVFQHIKFADHIDASMVYNLMLEFYSEQPFSLVNYIDFIHNAQHIALKDNSDSIDLKHLYQALAHKKNDFQWILNLKKLVYRDNELTMYHEAGHTLLAMKKDTGRSVSYVTVLPRIFYNGMVSMQEHYKDITQNDLQLEHDIMMYLAGGVSEQVFGFPTQIIFDDMDAGFLDLLERNGAFSDLEQARTAARLLIKDQDELDENVIHQQIELILKDCYIKTFIYISENKSDIICIVDLLRKKGIISSIELQHLLNNKQSN</sequence>
<gene>
    <name evidence="2" type="ORF">C0J27_02425</name>
</gene>
<dbReference type="RefSeq" id="WP_115585605.1">
    <property type="nucleotide sequence ID" value="NZ_CP025544.1"/>
</dbReference>
<evidence type="ECO:0000313" key="3">
    <source>
        <dbReference type="Proteomes" id="UP000254834"/>
    </source>
</evidence>
<dbReference type="Pfam" id="PF01434">
    <property type="entry name" value="Peptidase_M41"/>
    <property type="match status" value="1"/>
</dbReference>
<dbReference type="SUPFAM" id="SSF140990">
    <property type="entry name" value="FtsH protease domain-like"/>
    <property type="match status" value="1"/>
</dbReference>
<accession>A0A345ZBC3</accession>
<dbReference type="Gene3D" id="1.20.58.760">
    <property type="entry name" value="Peptidase M41"/>
    <property type="match status" value="1"/>
</dbReference>
<organism evidence="2 3">
    <name type="scientific">Candidatus Chromulinivorax destructor</name>
    <dbReference type="NCBI Taxonomy" id="2066483"/>
    <lineage>
        <taxon>Bacteria</taxon>
        <taxon>Candidatus Babelota</taxon>
        <taxon>Candidatus Babeliae</taxon>
        <taxon>Candidatus Babeliales</taxon>
        <taxon>Candidatus Chromulinivoraceae</taxon>
        <taxon>Candidatus Chromulinivorax</taxon>
    </lineage>
</organism>
<dbReference type="GO" id="GO:0004176">
    <property type="term" value="F:ATP-dependent peptidase activity"/>
    <property type="evidence" value="ECO:0007669"/>
    <property type="project" value="InterPro"/>
</dbReference>
<name>A0A345ZBC3_9BACT</name>
<dbReference type="GO" id="GO:0006508">
    <property type="term" value="P:proteolysis"/>
    <property type="evidence" value="ECO:0007669"/>
    <property type="project" value="InterPro"/>
</dbReference>
<feature type="domain" description="Peptidase M41" evidence="1">
    <location>
        <begin position="289"/>
        <end position="361"/>
    </location>
</feature>